<evidence type="ECO:0000313" key="5">
    <source>
        <dbReference type="EMBL" id="GJE88635.1"/>
    </source>
</evidence>
<keyword evidence="1 3" id="KW-0963">Cytoplasm</keyword>
<evidence type="ECO:0000256" key="4">
    <source>
        <dbReference type="SAM" id="MobiDB-lite"/>
    </source>
</evidence>
<dbReference type="AlphaFoldDB" id="A0A9P3G6W5"/>
<dbReference type="InterPro" id="IPR014729">
    <property type="entry name" value="Rossmann-like_a/b/a_fold"/>
</dbReference>
<dbReference type="GO" id="GO:0005829">
    <property type="term" value="C:cytosol"/>
    <property type="evidence" value="ECO:0007669"/>
    <property type="project" value="TreeGrafter"/>
</dbReference>
<sequence>MECGNPTTESDALMPRKRKYDKSRTCVKCKVNVGNVVVRHAVYCRSCFVSQMTYKFRRSLEPYVNAKPDGPRRTALKPTGNLLVAFSGGLSSTVLLDLVNRCYVSPDPALLTTDGGRDHPRHERVWKKVYVCYVECCDVLPGTKDRTNEIRDVVAQIADVEFIPLRIQNAFDHSWWRSVSHNNLNSDVIVDLNDEMLPFATTGSSTRTPLAALQSYLAALPTPTALPTALHTLVRVLLQHTAAATASSHLLLGTSLTGLAGALLAGVAQGGGFHVRAELQEEWAPPAQFAAHSAAGSAAGPAAVHPVKTVRLVRPLREASAKECAVWAWWARLRVVGRAPWAWPGAKPGIGRLTNDFVRGLEKDYPSTVSTVVRTCAKLAPKGAAAGACVLCERPAQDGVQAWKTRIAIRARDGLRRGAHGRPAAEARGESDGEADGEAGGEVEAELAAEPRLAPLLCYVCHTSLTSRGARAAPALYADTVPSLGAVPLPAWVSARLVPGGRDGAGEDEGEREEEEPVVVKRKMGEEELRRAIGEFILE</sequence>
<dbReference type="GO" id="GO:0016779">
    <property type="term" value="F:nucleotidyltransferase activity"/>
    <property type="evidence" value="ECO:0007669"/>
    <property type="project" value="UniProtKB-UniRule"/>
</dbReference>
<dbReference type="GO" id="GO:0016783">
    <property type="term" value="F:sulfurtransferase activity"/>
    <property type="evidence" value="ECO:0007669"/>
    <property type="project" value="TreeGrafter"/>
</dbReference>
<dbReference type="Proteomes" id="UP000703269">
    <property type="component" value="Unassembled WGS sequence"/>
</dbReference>
<keyword evidence="2 3" id="KW-0819">tRNA processing</keyword>
<feature type="region of interest" description="Disordered" evidence="4">
    <location>
        <begin position="418"/>
        <end position="444"/>
    </location>
</feature>
<dbReference type="GO" id="GO:0002143">
    <property type="term" value="P:tRNA wobble position uridine thiolation"/>
    <property type="evidence" value="ECO:0007669"/>
    <property type="project" value="TreeGrafter"/>
</dbReference>
<comment type="caution">
    <text evidence="5">The sequence shown here is derived from an EMBL/GenBank/DDBJ whole genome shotgun (WGS) entry which is preliminary data.</text>
</comment>
<comment type="similarity">
    <text evidence="3">Belongs to the CTU2/NCS2 family.</text>
</comment>
<dbReference type="HAMAP" id="MF_03054">
    <property type="entry name" value="CTU2"/>
    <property type="match status" value="1"/>
</dbReference>
<dbReference type="SUPFAM" id="SSF52402">
    <property type="entry name" value="Adenine nucleotide alpha hydrolases-like"/>
    <property type="match status" value="1"/>
</dbReference>
<accession>A0A9P3G6W5</accession>
<evidence type="ECO:0000256" key="2">
    <source>
        <dbReference type="ARBA" id="ARBA00022694"/>
    </source>
</evidence>
<dbReference type="InterPro" id="IPR019407">
    <property type="entry name" value="CTU2"/>
</dbReference>
<keyword evidence="6" id="KW-1185">Reference proteome</keyword>
<comment type="pathway">
    <text evidence="3">tRNA modification; 5-methoxycarbonylmethyl-2-thiouridine-tRNA biosynthesis.</text>
</comment>
<evidence type="ECO:0000313" key="6">
    <source>
        <dbReference type="Proteomes" id="UP000703269"/>
    </source>
</evidence>
<dbReference type="OrthoDB" id="25129at2759"/>
<gene>
    <name evidence="3" type="primary">NCS2</name>
    <name evidence="3" type="synonym">CTU2</name>
    <name evidence="5" type="ORF">PsYK624_047180</name>
</gene>
<protein>
    <recommendedName>
        <fullName evidence="3">Cytoplasmic tRNA 2-thiolation protein 2</fullName>
    </recommendedName>
</protein>
<comment type="function">
    <text evidence="3">Plays a central role in 2-thiolation of mcm(5)S(2)U at tRNA wobble positions of tRNA(Lys), tRNA(Glu) and tRNA(Gln). May act by forming a heterodimer with NCS6 that ligates sulfur from thiocarboxylated URM1 onto the uridine of tRNAs at wobble position. Prior mcm(5) tRNA modification by the elongator complex is required for 2-thiolation. May also be involved in protein urmylation.</text>
</comment>
<comment type="subcellular location">
    <subcellularLocation>
        <location evidence="3">Cytoplasm</location>
    </subcellularLocation>
</comment>
<dbReference type="EMBL" id="BPQB01000010">
    <property type="protein sequence ID" value="GJE88635.1"/>
    <property type="molecule type" value="Genomic_DNA"/>
</dbReference>
<reference evidence="5 6" key="1">
    <citation type="submission" date="2021-08" db="EMBL/GenBank/DDBJ databases">
        <title>Draft Genome Sequence of Phanerochaete sordida strain YK-624.</title>
        <authorList>
            <person name="Mori T."/>
            <person name="Dohra H."/>
            <person name="Suzuki T."/>
            <person name="Kawagishi H."/>
            <person name="Hirai H."/>
        </authorList>
    </citation>
    <scope>NUCLEOTIDE SEQUENCE [LARGE SCALE GENOMIC DNA]</scope>
    <source>
        <strain evidence="5 6">YK-624</strain>
    </source>
</reference>
<organism evidence="5 6">
    <name type="scientific">Phanerochaete sordida</name>
    <dbReference type="NCBI Taxonomy" id="48140"/>
    <lineage>
        <taxon>Eukaryota</taxon>
        <taxon>Fungi</taxon>
        <taxon>Dikarya</taxon>
        <taxon>Basidiomycota</taxon>
        <taxon>Agaricomycotina</taxon>
        <taxon>Agaricomycetes</taxon>
        <taxon>Polyporales</taxon>
        <taxon>Phanerochaetaceae</taxon>
        <taxon>Phanerochaete</taxon>
    </lineage>
</organism>
<feature type="compositionally biased region" description="Acidic residues" evidence="4">
    <location>
        <begin position="432"/>
        <end position="444"/>
    </location>
</feature>
<dbReference type="GO" id="GO:0000049">
    <property type="term" value="F:tRNA binding"/>
    <property type="evidence" value="ECO:0007669"/>
    <property type="project" value="InterPro"/>
</dbReference>
<dbReference type="Pfam" id="PF10288">
    <property type="entry name" value="CTU2"/>
    <property type="match status" value="1"/>
</dbReference>
<name>A0A9P3G6W5_9APHY</name>
<evidence type="ECO:0000256" key="3">
    <source>
        <dbReference type="HAMAP-Rule" id="MF_03054"/>
    </source>
</evidence>
<dbReference type="PANTHER" id="PTHR20882:SF14">
    <property type="entry name" value="CYTOPLASMIC TRNA 2-THIOLATION PROTEIN 2"/>
    <property type="match status" value="1"/>
</dbReference>
<evidence type="ECO:0000256" key="1">
    <source>
        <dbReference type="ARBA" id="ARBA00022490"/>
    </source>
</evidence>
<proteinExistence type="inferred from homology"/>
<dbReference type="Gene3D" id="3.40.50.620">
    <property type="entry name" value="HUPs"/>
    <property type="match status" value="1"/>
</dbReference>
<dbReference type="PANTHER" id="PTHR20882">
    <property type="entry name" value="CYTOPLASMIC TRNA 2-THIOLATION PROTEIN 2"/>
    <property type="match status" value="1"/>
</dbReference>
<dbReference type="GO" id="GO:0032447">
    <property type="term" value="P:protein urmylation"/>
    <property type="evidence" value="ECO:0007669"/>
    <property type="project" value="UniProtKB-UniRule"/>
</dbReference>